<dbReference type="GO" id="GO:0006355">
    <property type="term" value="P:regulation of DNA-templated transcription"/>
    <property type="evidence" value="ECO:0007669"/>
    <property type="project" value="InterPro"/>
</dbReference>
<accession>A0A511N962</accession>
<dbReference type="Gene3D" id="1.10.10.10">
    <property type="entry name" value="Winged helix-like DNA-binding domain superfamily/Winged helix DNA-binding domain"/>
    <property type="match status" value="1"/>
</dbReference>
<dbReference type="SUPFAM" id="SSF46894">
    <property type="entry name" value="C-terminal effector domain of the bipartite response regulators"/>
    <property type="match status" value="1"/>
</dbReference>
<dbReference type="InterPro" id="IPR016032">
    <property type="entry name" value="Sig_transdc_resp-reg_C-effctor"/>
</dbReference>
<evidence type="ECO:0000313" key="1">
    <source>
        <dbReference type="EMBL" id="GEM49393.1"/>
    </source>
</evidence>
<dbReference type="GO" id="GO:0003677">
    <property type="term" value="F:DNA binding"/>
    <property type="evidence" value="ECO:0007669"/>
    <property type="project" value="InterPro"/>
</dbReference>
<dbReference type="InterPro" id="IPR036388">
    <property type="entry name" value="WH-like_DNA-bd_sf"/>
</dbReference>
<sequence length="276" mass="31266">MLSEKSPPPSLDFERLQAWTHTHLASIQATIHLMGPLSASPSPTPATLHIKILGAPEVFCQGQKVDFPYQKVLELLLYLIHHPAATREQLLSDLWDGKTADSVYTAIRQLRKILRDLFPLTEEGVVKKGRHYSLSSQIQVVLDSHDLDGPVLTTQQIAPQYLCDLMDGLDSAWIEEQRLIFNRLLLTRLVQELQVSQGRTDRTLVLHLLRVTQDVFEPDPLQMVLRLSRELGHGGIHRTAQMLQHALTEGSCTRFYVLQLREQAAKLLEQERLAPA</sequence>
<keyword evidence="2" id="KW-1185">Reference proteome</keyword>
<protein>
    <recommendedName>
        <fullName evidence="3">OmpR/PhoB-type domain-containing protein</fullName>
    </recommendedName>
</protein>
<dbReference type="EMBL" id="BJXB01000033">
    <property type="protein sequence ID" value="GEM49393.1"/>
    <property type="molecule type" value="Genomic_DNA"/>
</dbReference>
<dbReference type="AlphaFoldDB" id="A0A511N962"/>
<evidence type="ECO:0000313" key="2">
    <source>
        <dbReference type="Proteomes" id="UP000321306"/>
    </source>
</evidence>
<proteinExistence type="predicted"/>
<dbReference type="RefSeq" id="WP_186816244.1">
    <property type="nucleotide sequence ID" value="NZ_BJXB01000033.1"/>
</dbReference>
<gene>
    <name evidence="1" type="ORF">DC3_50280</name>
</gene>
<reference evidence="1 2" key="1">
    <citation type="submission" date="2019-07" db="EMBL/GenBank/DDBJ databases">
        <title>Whole genome shotgun sequence of Deinococcus cellulosilyticus NBRC 106333.</title>
        <authorList>
            <person name="Hosoyama A."/>
            <person name="Uohara A."/>
            <person name="Ohji S."/>
            <person name="Ichikawa N."/>
        </authorList>
    </citation>
    <scope>NUCLEOTIDE SEQUENCE [LARGE SCALE GENOMIC DNA]</scope>
    <source>
        <strain evidence="1 2">NBRC 106333</strain>
    </source>
</reference>
<evidence type="ECO:0008006" key="3">
    <source>
        <dbReference type="Google" id="ProtNLM"/>
    </source>
</evidence>
<dbReference type="Proteomes" id="UP000321306">
    <property type="component" value="Unassembled WGS sequence"/>
</dbReference>
<organism evidence="1 2">
    <name type="scientific">Deinococcus cellulosilyticus (strain DSM 18568 / NBRC 106333 / KACC 11606 / 5516J-15)</name>
    <dbReference type="NCBI Taxonomy" id="1223518"/>
    <lineage>
        <taxon>Bacteria</taxon>
        <taxon>Thermotogati</taxon>
        <taxon>Deinococcota</taxon>
        <taxon>Deinococci</taxon>
        <taxon>Deinococcales</taxon>
        <taxon>Deinococcaceae</taxon>
        <taxon>Deinococcus</taxon>
    </lineage>
</organism>
<name>A0A511N962_DEIC1</name>
<comment type="caution">
    <text evidence="1">The sequence shown here is derived from an EMBL/GenBank/DDBJ whole genome shotgun (WGS) entry which is preliminary data.</text>
</comment>